<gene>
    <name evidence="1" type="ORF">C0Z19_01305</name>
</gene>
<organism evidence="1 2">
    <name type="scientific">Trinickia soli</name>
    <dbReference type="NCBI Taxonomy" id="380675"/>
    <lineage>
        <taxon>Bacteria</taxon>
        <taxon>Pseudomonadati</taxon>
        <taxon>Pseudomonadota</taxon>
        <taxon>Betaproteobacteria</taxon>
        <taxon>Burkholderiales</taxon>
        <taxon>Burkholderiaceae</taxon>
        <taxon>Trinickia</taxon>
    </lineage>
</organism>
<comment type="caution">
    <text evidence="1">The sequence shown here is derived from an EMBL/GenBank/DDBJ whole genome shotgun (WGS) entry which is preliminary data.</text>
</comment>
<keyword evidence="2" id="KW-1185">Reference proteome</keyword>
<dbReference type="AlphaFoldDB" id="A0A2N7WGM2"/>
<protein>
    <recommendedName>
        <fullName evidence="3">Flp family type IVb pilin</fullName>
    </recommendedName>
</protein>
<reference evidence="1 2" key="1">
    <citation type="submission" date="2018-01" db="EMBL/GenBank/DDBJ databases">
        <title>Whole genome analyses suggest that Burkholderia sensu lato contains two further novel genera in the rhizoxinica-symbiotica group Mycetohabitans gen. nov., and Trinickia gen. nov.: implications for the evolution of diazotrophy and nodulation in the Burkholderiaceae.</title>
        <authorList>
            <person name="Estrada-de los Santos P."/>
            <person name="Palmer M."/>
            <person name="Chavez-Ramirez B."/>
            <person name="Beukes C."/>
            <person name="Steenkamp E.T."/>
            <person name="Hirsch A.M."/>
            <person name="Manyaka P."/>
            <person name="Maluk M."/>
            <person name="Lafos M."/>
            <person name="Crook M."/>
            <person name="Gross E."/>
            <person name="Simon M.F."/>
            <person name="Bueno dos Reis Junior F."/>
            <person name="Poole P.S."/>
            <person name="Venter S.N."/>
            <person name="James E.K."/>
        </authorList>
    </citation>
    <scope>NUCLEOTIDE SEQUENCE [LARGE SCALE GENOMIC DNA]</scope>
    <source>
        <strain evidence="1 2">GP25-8</strain>
    </source>
</reference>
<dbReference type="EMBL" id="PNYB01000001">
    <property type="protein sequence ID" value="PMS28570.1"/>
    <property type="molecule type" value="Genomic_DNA"/>
</dbReference>
<dbReference type="Pfam" id="PF04964">
    <property type="entry name" value="Flp_Fap"/>
    <property type="match status" value="1"/>
</dbReference>
<accession>A0A2N7WGM2</accession>
<evidence type="ECO:0000313" key="2">
    <source>
        <dbReference type="Proteomes" id="UP000235347"/>
    </source>
</evidence>
<sequence length="37" mass="4030">MVEYAFMVMLIAIVCVATVSTIGSKLNTVYNTVANDF</sequence>
<proteinExistence type="predicted"/>
<dbReference type="InterPro" id="IPR007047">
    <property type="entry name" value="Flp_Fap"/>
</dbReference>
<name>A0A2N7WGM2_9BURK</name>
<evidence type="ECO:0000313" key="1">
    <source>
        <dbReference type="EMBL" id="PMS28570.1"/>
    </source>
</evidence>
<evidence type="ECO:0008006" key="3">
    <source>
        <dbReference type="Google" id="ProtNLM"/>
    </source>
</evidence>
<dbReference type="Proteomes" id="UP000235347">
    <property type="component" value="Unassembled WGS sequence"/>
</dbReference>